<evidence type="ECO:0000256" key="1">
    <source>
        <dbReference type="ARBA" id="ARBA00008984"/>
    </source>
</evidence>
<dbReference type="SUPFAM" id="SSF64307">
    <property type="entry name" value="SirA-like"/>
    <property type="match status" value="1"/>
</dbReference>
<protein>
    <submittedName>
        <fullName evidence="3">SirA family protein</fullName>
    </submittedName>
</protein>
<dbReference type="Gene3D" id="3.30.110.40">
    <property type="entry name" value="TusA-like domain"/>
    <property type="match status" value="1"/>
</dbReference>
<dbReference type="InterPro" id="IPR001455">
    <property type="entry name" value="TusA-like"/>
</dbReference>
<organism evidence="3 4">
    <name type="scientific">Candidatus Sulfobium mesophilum</name>
    <dbReference type="NCBI Taxonomy" id="2016548"/>
    <lineage>
        <taxon>Bacteria</taxon>
        <taxon>Pseudomonadati</taxon>
        <taxon>Nitrospirota</taxon>
        <taxon>Nitrospiria</taxon>
        <taxon>Nitrospirales</taxon>
        <taxon>Nitrospiraceae</taxon>
        <taxon>Candidatus Sulfobium</taxon>
    </lineage>
</organism>
<proteinExistence type="inferred from homology"/>
<dbReference type="Pfam" id="PF01206">
    <property type="entry name" value="TusA"/>
    <property type="match status" value="1"/>
</dbReference>
<gene>
    <name evidence="3" type="ORF">NBG4_200019</name>
</gene>
<evidence type="ECO:0000259" key="2">
    <source>
        <dbReference type="PROSITE" id="PS01148"/>
    </source>
</evidence>
<feature type="domain" description="UPF0033" evidence="2">
    <location>
        <begin position="15"/>
        <end position="39"/>
    </location>
</feature>
<sequence length="83" mass="9345">MAMKFEKTGEGKYMLDVCGYVCPHPQIYCKKSIEKMAEGEVLNMVFDNPSSGETIKQMLDQAGHELVEEKKEGSKIIFVIKKG</sequence>
<dbReference type="EMBL" id="OUUY01000065">
    <property type="protein sequence ID" value="SPQ00311.1"/>
    <property type="molecule type" value="Genomic_DNA"/>
</dbReference>
<dbReference type="CDD" id="cd00291">
    <property type="entry name" value="SirA_YedF_YeeD"/>
    <property type="match status" value="1"/>
</dbReference>
<reference evidence="4" key="1">
    <citation type="submission" date="2018-03" db="EMBL/GenBank/DDBJ databases">
        <authorList>
            <person name="Zecchin S."/>
        </authorList>
    </citation>
    <scope>NUCLEOTIDE SEQUENCE [LARGE SCALE GENOMIC DNA]</scope>
</reference>
<dbReference type="AlphaFoldDB" id="A0A2U3QFW9"/>
<evidence type="ECO:0000313" key="4">
    <source>
        <dbReference type="Proteomes" id="UP000245125"/>
    </source>
</evidence>
<evidence type="ECO:0000313" key="3">
    <source>
        <dbReference type="EMBL" id="SPQ00311.1"/>
    </source>
</evidence>
<accession>A0A2U3QFW9</accession>
<keyword evidence="4" id="KW-1185">Reference proteome</keyword>
<comment type="similarity">
    <text evidence="1">Belongs to the sulfur carrier protein TusA family.</text>
</comment>
<dbReference type="PROSITE" id="PS01148">
    <property type="entry name" value="UPF0033"/>
    <property type="match status" value="1"/>
</dbReference>
<dbReference type="OrthoDB" id="9797551at2"/>
<dbReference type="InterPro" id="IPR036868">
    <property type="entry name" value="TusA-like_sf"/>
</dbReference>
<dbReference type="Proteomes" id="UP000245125">
    <property type="component" value="Unassembled WGS sequence"/>
</dbReference>
<dbReference type="PANTHER" id="PTHR33279">
    <property type="entry name" value="SULFUR CARRIER PROTEIN YEDF-RELATED"/>
    <property type="match status" value="1"/>
</dbReference>
<dbReference type="PANTHER" id="PTHR33279:SF6">
    <property type="entry name" value="SULFUR CARRIER PROTEIN YEDF-RELATED"/>
    <property type="match status" value="1"/>
</dbReference>
<name>A0A2U3QFW9_9BACT</name>